<accession>A0A1J5FZ51</accession>
<proteinExistence type="predicted"/>
<dbReference type="EMBL" id="MNYX01000053">
    <property type="protein sequence ID" value="OIP65267.1"/>
    <property type="molecule type" value="Genomic_DNA"/>
</dbReference>
<organism evidence="1 2">
    <name type="scientific">Candidatus Nomurabacteria bacterium CG2_30_43_9</name>
    <dbReference type="NCBI Taxonomy" id="1805283"/>
    <lineage>
        <taxon>Bacteria</taxon>
        <taxon>Candidatus Nomuraibacteriota</taxon>
    </lineage>
</organism>
<sequence length="63" mass="7092">MSGTERKSNDFPLLIMERDIGDDITPEKAAERVRKILAMGRRLQLILGRAVVDANPSTFNKVH</sequence>
<evidence type="ECO:0000313" key="2">
    <source>
        <dbReference type="Proteomes" id="UP000182059"/>
    </source>
</evidence>
<reference evidence="1 2" key="1">
    <citation type="journal article" date="2016" name="Environ. Microbiol.">
        <title>Genomic resolution of a cold subsurface aquifer community provides metabolic insights for novel microbes adapted to high CO concentrations.</title>
        <authorList>
            <person name="Probst A.J."/>
            <person name="Castelle C.J."/>
            <person name="Singh A."/>
            <person name="Brown C.T."/>
            <person name="Anantharaman K."/>
            <person name="Sharon I."/>
            <person name="Hug L.A."/>
            <person name="Burstein D."/>
            <person name="Emerson J.B."/>
            <person name="Thomas B.C."/>
            <person name="Banfield J.F."/>
        </authorList>
    </citation>
    <scope>NUCLEOTIDE SEQUENCE [LARGE SCALE GENOMIC DNA]</scope>
    <source>
        <strain evidence="1">CG2_30_43_9</strain>
    </source>
</reference>
<comment type="caution">
    <text evidence="1">The sequence shown here is derived from an EMBL/GenBank/DDBJ whole genome shotgun (WGS) entry which is preliminary data.</text>
</comment>
<name>A0A1J5FZ51_9BACT</name>
<evidence type="ECO:0000313" key="1">
    <source>
        <dbReference type="EMBL" id="OIP65267.1"/>
    </source>
</evidence>
<protein>
    <submittedName>
        <fullName evidence="1">Uncharacterized protein</fullName>
    </submittedName>
</protein>
<gene>
    <name evidence="1" type="ORF">AUK15_02195</name>
</gene>
<dbReference type="Proteomes" id="UP000182059">
    <property type="component" value="Unassembled WGS sequence"/>
</dbReference>
<dbReference type="AlphaFoldDB" id="A0A1J5FZ51"/>